<feature type="active site" evidence="2">
    <location>
        <position position="52"/>
    </location>
</feature>
<sequence length="467" mass="49602">MSSLGMVAVLLAAQASRLAAYQCLNATNNQDTEYSVTLHVGSEGFAMHVTPDTGSYQLVLASKQCVSCEGHCMGCPEHRLFNESSSTTYHDWNETVISAYGQGQVICAAGSDFVRLGVAQSQERQAMQLIKKNDLQGFSQDSSYDGIMGLGVTDLVPVTNQVASPSVLKNLNISTFGICFSLVSGEGGRLDLGSGVPGLAYHDVPGVGVGYWMIGLRSFLIGDALVACHAWPYCNAIIDSGTTLIGLPKTILNHVVKHIGNINPDCSNVDQLPTISMLVNDGHILTLPPSAYIAQLNDLTVTQPVHVGPFVANLPEGTESACTHLFFESNINDPQTHAPVLLIGMPIFRRYAIRFSRGKGSSNQTVAPGHSIGFSPLAYDSPICSSCAATGEDGSAASFTRLDAVKGQAPSSLQPETLVSAPVSSAELGRAQSSAKARVSSYSARMLRLPRWLSTLRRDDSSGDYIL</sequence>
<gene>
    <name evidence="6" type="ORF">AB1Y20_001545</name>
</gene>
<comment type="similarity">
    <text evidence="1">Belongs to the peptidase A1 family.</text>
</comment>
<feature type="disulfide bond" evidence="3">
    <location>
        <begin position="65"/>
        <end position="75"/>
    </location>
</feature>
<evidence type="ECO:0000313" key="6">
    <source>
        <dbReference type="EMBL" id="KAL1530645.1"/>
    </source>
</evidence>
<evidence type="ECO:0000256" key="3">
    <source>
        <dbReference type="PIRSR" id="PIRSR601461-2"/>
    </source>
</evidence>
<feature type="domain" description="Peptidase A1" evidence="5">
    <location>
        <begin position="34"/>
        <end position="367"/>
    </location>
</feature>
<feature type="signal peptide" evidence="4">
    <location>
        <begin position="1"/>
        <end position="20"/>
    </location>
</feature>
<proteinExistence type="inferred from homology"/>
<evidence type="ECO:0000256" key="4">
    <source>
        <dbReference type="SAM" id="SignalP"/>
    </source>
</evidence>
<feature type="active site" evidence="2">
    <location>
        <position position="239"/>
    </location>
</feature>
<dbReference type="InterPro" id="IPR001461">
    <property type="entry name" value="Aspartic_peptidase_A1"/>
</dbReference>
<dbReference type="InterPro" id="IPR021109">
    <property type="entry name" value="Peptidase_aspartic_dom_sf"/>
</dbReference>
<dbReference type="Pfam" id="PF00026">
    <property type="entry name" value="Asp"/>
    <property type="match status" value="1"/>
</dbReference>
<dbReference type="PANTHER" id="PTHR47966:SF51">
    <property type="entry name" value="BETA-SITE APP-CLEAVING ENZYME, ISOFORM A-RELATED"/>
    <property type="match status" value="1"/>
</dbReference>
<dbReference type="Gene3D" id="2.40.70.10">
    <property type="entry name" value="Acid Proteases"/>
    <property type="match status" value="2"/>
</dbReference>
<name>A0AB34K8Y9_PRYPA</name>
<feature type="chain" id="PRO_5044263693" description="Peptidase A1 domain-containing protein" evidence="4">
    <location>
        <begin position="21"/>
        <end position="467"/>
    </location>
</feature>
<dbReference type="PROSITE" id="PS51767">
    <property type="entry name" value="PEPTIDASE_A1"/>
    <property type="match status" value="1"/>
</dbReference>
<feature type="disulfide bond" evidence="3">
    <location>
        <begin position="228"/>
        <end position="234"/>
    </location>
</feature>
<keyword evidence="7" id="KW-1185">Reference proteome</keyword>
<dbReference type="GO" id="GO:0006508">
    <property type="term" value="P:proteolysis"/>
    <property type="evidence" value="ECO:0007669"/>
    <property type="project" value="InterPro"/>
</dbReference>
<dbReference type="CDD" id="cd05471">
    <property type="entry name" value="pepsin_like"/>
    <property type="match status" value="1"/>
</dbReference>
<organism evidence="6 7">
    <name type="scientific">Prymnesium parvum</name>
    <name type="common">Toxic golden alga</name>
    <dbReference type="NCBI Taxonomy" id="97485"/>
    <lineage>
        <taxon>Eukaryota</taxon>
        <taxon>Haptista</taxon>
        <taxon>Haptophyta</taxon>
        <taxon>Prymnesiophyceae</taxon>
        <taxon>Prymnesiales</taxon>
        <taxon>Prymnesiaceae</taxon>
        <taxon>Prymnesium</taxon>
    </lineage>
</organism>
<dbReference type="AlphaFoldDB" id="A0AB34K8Y9"/>
<comment type="caution">
    <text evidence="6">The sequence shown here is derived from an EMBL/GenBank/DDBJ whole genome shotgun (WGS) entry which is preliminary data.</text>
</comment>
<dbReference type="EMBL" id="JBGBPQ010000001">
    <property type="protein sequence ID" value="KAL1530645.1"/>
    <property type="molecule type" value="Genomic_DNA"/>
</dbReference>
<dbReference type="SUPFAM" id="SSF50630">
    <property type="entry name" value="Acid proteases"/>
    <property type="match status" value="1"/>
</dbReference>
<evidence type="ECO:0000259" key="5">
    <source>
        <dbReference type="PROSITE" id="PS51767"/>
    </source>
</evidence>
<keyword evidence="4" id="KW-0732">Signal</keyword>
<evidence type="ECO:0000256" key="1">
    <source>
        <dbReference type="ARBA" id="ARBA00007447"/>
    </source>
</evidence>
<protein>
    <recommendedName>
        <fullName evidence="5">Peptidase A1 domain-containing protein</fullName>
    </recommendedName>
</protein>
<evidence type="ECO:0000256" key="2">
    <source>
        <dbReference type="PIRSR" id="PIRSR601461-1"/>
    </source>
</evidence>
<dbReference type="InterPro" id="IPR034164">
    <property type="entry name" value="Pepsin-like_dom"/>
</dbReference>
<accession>A0AB34K8Y9</accession>
<keyword evidence="3" id="KW-1015">Disulfide bond</keyword>
<reference evidence="6 7" key="1">
    <citation type="journal article" date="2024" name="Science">
        <title>Giant polyketide synthase enzymes in the biosynthesis of giant marine polyether toxins.</title>
        <authorList>
            <person name="Fallon T.R."/>
            <person name="Shende V.V."/>
            <person name="Wierzbicki I.H."/>
            <person name="Pendleton A.L."/>
            <person name="Watervoot N.F."/>
            <person name="Auber R.P."/>
            <person name="Gonzalez D.J."/>
            <person name="Wisecaver J.H."/>
            <person name="Moore B.S."/>
        </authorList>
    </citation>
    <scope>NUCLEOTIDE SEQUENCE [LARGE SCALE GENOMIC DNA]</scope>
    <source>
        <strain evidence="6 7">12B1</strain>
    </source>
</reference>
<dbReference type="Proteomes" id="UP001515480">
    <property type="component" value="Unassembled WGS sequence"/>
</dbReference>
<dbReference type="GO" id="GO:0004190">
    <property type="term" value="F:aspartic-type endopeptidase activity"/>
    <property type="evidence" value="ECO:0007669"/>
    <property type="project" value="InterPro"/>
</dbReference>
<dbReference type="PANTHER" id="PTHR47966">
    <property type="entry name" value="BETA-SITE APP-CLEAVING ENZYME, ISOFORM A-RELATED"/>
    <property type="match status" value="1"/>
</dbReference>
<evidence type="ECO:0000313" key="7">
    <source>
        <dbReference type="Proteomes" id="UP001515480"/>
    </source>
</evidence>
<dbReference type="InterPro" id="IPR033121">
    <property type="entry name" value="PEPTIDASE_A1"/>
</dbReference>